<keyword evidence="2" id="KW-1015">Disulfide bond</keyword>
<dbReference type="InterPro" id="IPR037460">
    <property type="entry name" value="SEST-like"/>
</dbReference>
<evidence type="ECO:0000259" key="4">
    <source>
        <dbReference type="Pfam" id="PF13472"/>
    </source>
</evidence>
<feature type="active site" description="Nucleophile" evidence="1">
    <location>
        <position position="35"/>
    </location>
</feature>
<dbReference type="PANTHER" id="PTHR37981">
    <property type="entry name" value="LIPASE 2"/>
    <property type="match status" value="1"/>
</dbReference>
<dbReference type="Proteomes" id="UP000239494">
    <property type="component" value="Unassembled WGS sequence"/>
</dbReference>
<dbReference type="CDD" id="cd01823">
    <property type="entry name" value="SEST_like"/>
    <property type="match status" value="1"/>
</dbReference>
<dbReference type="PANTHER" id="PTHR37981:SF1">
    <property type="entry name" value="SGNH HYDROLASE-TYPE ESTERASE DOMAIN-CONTAINING PROTEIN"/>
    <property type="match status" value="1"/>
</dbReference>
<comment type="caution">
    <text evidence="5">The sequence shown here is derived from an EMBL/GenBank/DDBJ whole genome shotgun (WGS) entry which is preliminary data.</text>
</comment>
<organism evidence="5 6">
    <name type="scientific">Umezawaea tangerina</name>
    <dbReference type="NCBI Taxonomy" id="84725"/>
    <lineage>
        <taxon>Bacteria</taxon>
        <taxon>Bacillati</taxon>
        <taxon>Actinomycetota</taxon>
        <taxon>Actinomycetes</taxon>
        <taxon>Pseudonocardiales</taxon>
        <taxon>Pseudonocardiaceae</taxon>
        <taxon>Umezawaea</taxon>
    </lineage>
</organism>
<dbReference type="RefSeq" id="WP_106190143.1">
    <property type="nucleotide sequence ID" value="NZ_PVTF01000008.1"/>
</dbReference>
<evidence type="ECO:0000256" key="3">
    <source>
        <dbReference type="SAM" id="SignalP"/>
    </source>
</evidence>
<evidence type="ECO:0000256" key="2">
    <source>
        <dbReference type="PIRSR" id="PIRSR637460-2"/>
    </source>
</evidence>
<dbReference type="InterPro" id="IPR013830">
    <property type="entry name" value="SGNH_hydro"/>
</dbReference>
<dbReference type="InterPro" id="IPR036514">
    <property type="entry name" value="SGNH_hydro_sf"/>
</dbReference>
<dbReference type="AlphaFoldDB" id="A0A2T0SZJ2"/>
<evidence type="ECO:0000313" key="5">
    <source>
        <dbReference type="EMBL" id="PRY38819.1"/>
    </source>
</evidence>
<feature type="disulfide bond" evidence="2">
    <location>
        <begin position="50"/>
        <end position="74"/>
    </location>
</feature>
<gene>
    <name evidence="5" type="ORF">CLV43_108219</name>
</gene>
<sequence length="280" mass="29669">MRARWLVLLVVAAFATGTAPAVASAPLRYAALGDSSASGPLIPNQIDERCLRSDRNWPHVLAGRLRAALVDVTCSGARTVDLAGRQSGVVPPQYDALRRDTELVTIAIAANDIAMYEAFTECATPAPPPVPAGPTCQQKSTSGGVDKYTARTAATAPKVGAALEEIHRRSPNARVVVVGYLTYWRSGGCYPTDPYLPADADYIQSRMDGVATMLAQQANAHGATFVDIRRPSSDRGLCEQPARRWLEGGNPASPTYPYHPNAAGMAAAASIIAGVVQTRR</sequence>
<evidence type="ECO:0000256" key="1">
    <source>
        <dbReference type="PIRSR" id="PIRSR637460-1"/>
    </source>
</evidence>
<keyword evidence="3" id="KW-0732">Signal</keyword>
<feature type="active site" evidence="1">
    <location>
        <position position="259"/>
    </location>
</feature>
<proteinExistence type="predicted"/>
<dbReference type="GO" id="GO:0019433">
    <property type="term" value="P:triglyceride catabolic process"/>
    <property type="evidence" value="ECO:0007669"/>
    <property type="project" value="TreeGrafter"/>
</dbReference>
<reference evidence="5 6" key="1">
    <citation type="submission" date="2018-03" db="EMBL/GenBank/DDBJ databases">
        <title>Genomic Encyclopedia of Archaeal and Bacterial Type Strains, Phase II (KMG-II): from individual species to whole genera.</title>
        <authorList>
            <person name="Goeker M."/>
        </authorList>
    </citation>
    <scope>NUCLEOTIDE SEQUENCE [LARGE SCALE GENOMIC DNA]</scope>
    <source>
        <strain evidence="5 6">DSM 44720</strain>
    </source>
</reference>
<keyword evidence="6" id="KW-1185">Reference proteome</keyword>
<feature type="signal peptide" evidence="3">
    <location>
        <begin position="1"/>
        <end position="23"/>
    </location>
</feature>
<accession>A0A2T0SZJ2</accession>
<feature type="disulfide bond" evidence="2">
    <location>
        <begin position="189"/>
        <end position="238"/>
    </location>
</feature>
<dbReference type="GO" id="GO:0004806">
    <property type="term" value="F:triacylglycerol lipase activity"/>
    <property type="evidence" value="ECO:0007669"/>
    <property type="project" value="TreeGrafter"/>
</dbReference>
<dbReference type="EMBL" id="PVTF01000008">
    <property type="protein sequence ID" value="PRY38819.1"/>
    <property type="molecule type" value="Genomic_DNA"/>
</dbReference>
<evidence type="ECO:0000313" key="6">
    <source>
        <dbReference type="Proteomes" id="UP000239494"/>
    </source>
</evidence>
<dbReference type="OrthoDB" id="5503950at2"/>
<feature type="domain" description="SGNH hydrolase-type esterase" evidence="4">
    <location>
        <begin position="31"/>
        <end position="267"/>
    </location>
</feature>
<dbReference type="Pfam" id="PF13472">
    <property type="entry name" value="Lipase_GDSL_2"/>
    <property type="match status" value="1"/>
</dbReference>
<feature type="disulfide bond" evidence="2">
    <location>
        <begin position="122"/>
        <end position="136"/>
    </location>
</feature>
<protein>
    <submittedName>
        <fullName evidence="5">GDSL-like lipase/acylhydrolase family protein</fullName>
    </submittedName>
</protein>
<keyword evidence="5" id="KW-0378">Hydrolase</keyword>
<feature type="chain" id="PRO_5015451193" evidence="3">
    <location>
        <begin position="24"/>
        <end position="280"/>
    </location>
</feature>
<dbReference type="SUPFAM" id="SSF52266">
    <property type="entry name" value="SGNH hydrolase"/>
    <property type="match status" value="1"/>
</dbReference>
<dbReference type="Gene3D" id="3.40.50.1110">
    <property type="entry name" value="SGNH hydrolase"/>
    <property type="match status" value="1"/>
</dbReference>
<name>A0A2T0SZJ2_9PSEU</name>